<dbReference type="SUPFAM" id="SSF46785">
    <property type="entry name" value="Winged helix' DNA-binding domain"/>
    <property type="match status" value="1"/>
</dbReference>
<dbReference type="EMBL" id="BAAANN010000012">
    <property type="protein sequence ID" value="GAA1960248.1"/>
    <property type="molecule type" value="Genomic_DNA"/>
</dbReference>
<reference evidence="2 3" key="1">
    <citation type="journal article" date="2019" name="Int. J. Syst. Evol. Microbiol.">
        <title>The Global Catalogue of Microorganisms (GCM) 10K type strain sequencing project: providing services to taxonomists for standard genome sequencing and annotation.</title>
        <authorList>
            <consortium name="The Broad Institute Genomics Platform"/>
            <consortium name="The Broad Institute Genome Sequencing Center for Infectious Disease"/>
            <person name="Wu L."/>
            <person name="Ma J."/>
        </authorList>
    </citation>
    <scope>NUCLEOTIDE SEQUENCE [LARGE SCALE GENOMIC DNA]</scope>
    <source>
        <strain evidence="2 3">JCM 14545</strain>
    </source>
</reference>
<dbReference type="InterPro" id="IPR039422">
    <property type="entry name" value="MarR/SlyA-like"/>
</dbReference>
<accession>A0ABN2QYC3</accession>
<dbReference type="PROSITE" id="PS50995">
    <property type="entry name" value="HTH_MARR_2"/>
    <property type="match status" value="1"/>
</dbReference>
<organism evidence="2 3">
    <name type="scientific">Amycolatopsis minnesotensis</name>
    <dbReference type="NCBI Taxonomy" id="337894"/>
    <lineage>
        <taxon>Bacteria</taxon>
        <taxon>Bacillati</taxon>
        <taxon>Actinomycetota</taxon>
        <taxon>Actinomycetes</taxon>
        <taxon>Pseudonocardiales</taxon>
        <taxon>Pseudonocardiaceae</taxon>
        <taxon>Amycolatopsis</taxon>
    </lineage>
</organism>
<evidence type="ECO:0000313" key="2">
    <source>
        <dbReference type="EMBL" id="GAA1960248.1"/>
    </source>
</evidence>
<evidence type="ECO:0000259" key="1">
    <source>
        <dbReference type="PROSITE" id="PS50995"/>
    </source>
</evidence>
<dbReference type="InterPro" id="IPR036388">
    <property type="entry name" value="WH-like_DNA-bd_sf"/>
</dbReference>
<sequence>MHDRTANLLGATALAVADLTLGEATKATGLSASGASALVVLAGSPEVSVTELGKRVGLTQSAAARMVDSLESAGLAKRHAGRGRAVAVRLTAGGREAARSALTARGTPLAGLLDGLDAEQRDTLAGLLEILLSGAYDRVRDAELLCRLCDRASCTADAVCPVGQAERDAARCPQGTP</sequence>
<dbReference type="Gene3D" id="1.10.10.10">
    <property type="entry name" value="Winged helix-like DNA-binding domain superfamily/Winged helix DNA-binding domain"/>
    <property type="match status" value="1"/>
</dbReference>
<evidence type="ECO:0000313" key="3">
    <source>
        <dbReference type="Proteomes" id="UP001501116"/>
    </source>
</evidence>
<gene>
    <name evidence="2" type="ORF">GCM10009754_33530</name>
</gene>
<dbReference type="Pfam" id="PF12802">
    <property type="entry name" value="MarR_2"/>
    <property type="match status" value="1"/>
</dbReference>
<name>A0ABN2QYC3_9PSEU</name>
<dbReference type="PRINTS" id="PR00598">
    <property type="entry name" value="HTHMARR"/>
</dbReference>
<dbReference type="SMART" id="SM00347">
    <property type="entry name" value="HTH_MARR"/>
    <property type="match status" value="1"/>
</dbReference>
<dbReference type="PANTHER" id="PTHR33164:SF57">
    <property type="entry name" value="MARR-FAMILY TRANSCRIPTIONAL REGULATOR"/>
    <property type="match status" value="1"/>
</dbReference>
<dbReference type="RefSeq" id="WP_344418792.1">
    <property type="nucleotide sequence ID" value="NZ_BAAANN010000012.1"/>
</dbReference>
<dbReference type="InterPro" id="IPR000835">
    <property type="entry name" value="HTH_MarR-typ"/>
</dbReference>
<dbReference type="InterPro" id="IPR036390">
    <property type="entry name" value="WH_DNA-bd_sf"/>
</dbReference>
<comment type="caution">
    <text evidence="2">The sequence shown here is derived from an EMBL/GenBank/DDBJ whole genome shotgun (WGS) entry which is preliminary data.</text>
</comment>
<proteinExistence type="predicted"/>
<dbReference type="PANTHER" id="PTHR33164">
    <property type="entry name" value="TRANSCRIPTIONAL REGULATOR, MARR FAMILY"/>
    <property type="match status" value="1"/>
</dbReference>
<dbReference type="Proteomes" id="UP001501116">
    <property type="component" value="Unassembled WGS sequence"/>
</dbReference>
<protein>
    <submittedName>
        <fullName evidence="2">MarR family transcriptional regulator</fullName>
    </submittedName>
</protein>
<keyword evidence="3" id="KW-1185">Reference proteome</keyword>
<feature type="domain" description="HTH marR-type" evidence="1">
    <location>
        <begin position="2"/>
        <end position="133"/>
    </location>
</feature>